<reference evidence="4" key="2">
    <citation type="submission" date="2020-04" db="EMBL/GenBank/DDBJ databases">
        <authorList>
            <consortium name="NCBI Genome Project"/>
        </authorList>
    </citation>
    <scope>NUCLEOTIDE SEQUENCE</scope>
    <source>
        <strain evidence="4">CBS 304.34</strain>
    </source>
</reference>
<name>A0A6A6YGV5_9PEZI</name>
<protein>
    <submittedName>
        <fullName evidence="2 4">Uncharacterized protein</fullName>
    </submittedName>
</protein>
<gene>
    <name evidence="2 4" type="ORF">BDZ99DRAFT_71623</name>
</gene>
<sequence>MGRPAAGPLAVGTELAKPYSARISRTRPPESDWRAGGGADGEKGDGSGAGHGEGRKAASTDKRASAQRRRRAKAATAEAVGAWVACWTEG</sequence>
<feature type="region of interest" description="Disordered" evidence="1">
    <location>
        <begin position="19"/>
        <end position="77"/>
    </location>
</feature>
<evidence type="ECO:0000313" key="3">
    <source>
        <dbReference type="Proteomes" id="UP000504636"/>
    </source>
</evidence>
<dbReference type="GeneID" id="54469735"/>
<organism evidence="2">
    <name type="scientific">Mytilinidion resinicola</name>
    <dbReference type="NCBI Taxonomy" id="574789"/>
    <lineage>
        <taxon>Eukaryota</taxon>
        <taxon>Fungi</taxon>
        <taxon>Dikarya</taxon>
        <taxon>Ascomycota</taxon>
        <taxon>Pezizomycotina</taxon>
        <taxon>Dothideomycetes</taxon>
        <taxon>Pleosporomycetidae</taxon>
        <taxon>Mytilinidiales</taxon>
        <taxon>Mytilinidiaceae</taxon>
        <taxon>Mytilinidion</taxon>
    </lineage>
</organism>
<keyword evidence="3" id="KW-1185">Reference proteome</keyword>
<dbReference type="RefSeq" id="XP_033574995.1">
    <property type="nucleotide sequence ID" value="XM_033728842.1"/>
</dbReference>
<accession>A0A6A6YGV5</accession>
<dbReference type="EMBL" id="MU003704">
    <property type="protein sequence ID" value="KAF2808031.1"/>
    <property type="molecule type" value="Genomic_DNA"/>
</dbReference>
<dbReference type="Proteomes" id="UP000504636">
    <property type="component" value="Unplaced"/>
</dbReference>
<proteinExistence type="predicted"/>
<evidence type="ECO:0000313" key="2">
    <source>
        <dbReference type="EMBL" id="KAF2808031.1"/>
    </source>
</evidence>
<feature type="compositionally biased region" description="Basic and acidic residues" evidence="1">
    <location>
        <begin position="52"/>
        <end position="64"/>
    </location>
</feature>
<dbReference type="AlphaFoldDB" id="A0A6A6YGV5"/>
<reference evidence="2 4" key="1">
    <citation type="journal article" date="2020" name="Stud. Mycol.">
        <title>101 Dothideomycetes genomes: a test case for predicting lifestyles and emergence of pathogens.</title>
        <authorList>
            <person name="Haridas S."/>
            <person name="Albert R."/>
            <person name="Binder M."/>
            <person name="Bloem J."/>
            <person name="Labutti K."/>
            <person name="Salamov A."/>
            <person name="Andreopoulos B."/>
            <person name="Baker S."/>
            <person name="Barry K."/>
            <person name="Bills G."/>
            <person name="Bluhm B."/>
            <person name="Cannon C."/>
            <person name="Castanera R."/>
            <person name="Culley D."/>
            <person name="Daum C."/>
            <person name="Ezra D."/>
            <person name="Gonzalez J."/>
            <person name="Henrissat B."/>
            <person name="Kuo A."/>
            <person name="Liang C."/>
            <person name="Lipzen A."/>
            <person name="Lutzoni F."/>
            <person name="Magnuson J."/>
            <person name="Mondo S."/>
            <person name="Nolan M."/>
            <person name="Ohm R."/>
            <person name="Pangilinan J."/>
            <person name="Park H.-J."/>
            <person name="Ramirez L."/>
            <person name="Alfaro M."/>
            <person name="Sun H."/>
            <person name="Tritt A."/>
            <person name="Yoshinaga Y."/>
            <person name="Zwiers L.-H."/>
            <person name="Turgeon B."/>
            <person name="Goodwin S."/>
            <person name="Spatafora J."/>
            <person name="Crous P."/>
            <person name="Grigoriev I."/>
        </authorList>
    </citation>
    <scope>NUCLEOTIDE SEQUENCE</scope>
    <source>
        <strain evidence="2 4">CBS 304.34</strain>
    </source>
</reference>
<evidence type="ECO:0000256" key="1">
    <source>
        <dbReference type="SAM" id="MobiDB-lite"/>
    </source>
</evidence>
<reference evidence="4" key="3">
    <citation type="submission" date="2025-04" db="UniProtKB">
        <authorList>
            <consortium name="RefSeq"/>
        </authorList>
    </citation>
    <scope>IDENTIFICATION</scope>
    <source>
        <strain evidence="4">CBS 304.34</strain>
    </source>
</reference>
<evidence type="ECO:0000313" key="4">
    <source>
        <dbReference type="RefSeq" id="XP_033574995.1"/>
    </source>
</evidence>